<evidence type="ECO:0000256" key="2">
    <source>
        <dbReference type="PROSITE-ProRule" id="PRU00176"/>
    </source>
</evidence>
<evidence type="ECO:0000313" key="7">
    <source>
        <dbReference type="Proteomes" id="UP000188268"/>
    </source>
</evidence>
<name>A0A1R3HZU8_COCAP</name>
<dbReference type="Proteomes" id="UP000188268">
    <property type="component" value="Unassembled WGS sequence"/>
</dbReference>
<feature type="compositionally biased region" description="Low complexity" evidence="3">
    <location>
        <begin position="308"/>
        <end position="317"/>
    </location>
</feature>
<dbReference type="GO" id="GO:1990904">
    <property type="term" value="C:ribonucleoprotein complex"/>
    <property type="evidence" value="ECO:0007669"/>
    <property type="project" value="TreeGrafter"/>
</dbReference>
<sequence length="335" mass="38417">MDEPTAYEVAYVFVKTYYELLCVSPGEIHKFYKDSSTVTRPGHDGAMLSFTTMEEIKEHVASSMDCKGSEIHSFDSQYTSNNNGVVILVMGRLFMENDETRRFNQSFFLAPMENVYGYFVSNDVFRFLDEQETVIMRMGDVSTAISSPTQDDVSTKEALPKKTFLSVVNSLSENSDPFKEPPVKTESEKNGWWDRKRYTRHGDFDNATTVFVGNVARDSKPEELYEVFKDFGPIKNDGVHIRFDKQDRWFAFVRFESSTSAESAVKASPIRFGNRSLNVEEKKRNNENRNTNMEEKKWNNESGNRKFSQGSNNSNGQVNFRGSWNFNKSDDGPVN</sequence>
<dbReference type="InterPro" id="IPR032710">
    <property type="entry name" value="NTF2-like_dom_sf"/>
</dbReference>
<dbReference type="EMBL" id="AWWV01010939">
    <property type="protein sequence ID" value="OMO75837.1"/>
    <property type="molecule type" value="Genomic_DNA"/>
</dbReference>
<dbReference type="InterPro" id="IPR035979">
    <property type="entry name" value="RBD_domain_sf"/>
</dbReference>
<reference evidence="6 7" key="1">
    <citation type="submission" date="2013-09" db="EMBL/GenBank/DDBJ databases">
        <title>Corchorus capsularis genome sequencing.</title>
        <authorList>
            <person name="Alam M."/>
            <person name="Haque M.S."/>
            <person name="Islam M.S."/>
            <person name="Emdad E.M."/>
            <person name="Islam M.M."/>
            <person name="Ahmed B."/>
            <person name="Halim A."/>
            <person name="Hossen Q.M.M."/>
            <person name="Hossain M.Z."/>
            <person name="Ahmed R."/>
            <person name="Khan M.M."/>
            <person name="Islam R."/>
            <person name="Rashid M.M."/>
            <person name="Khan S.A."/>
            <person name="Rahman M.S."/>
            <person name="Alam M."/>
        </authorList>
    </citation>
    <scope>NUCLEOTIDE SEQUENCE [LARGE SCALE GENOMIC DNA]</scope>
    <source>
        <strain evidence="7">cv. CVL-1</strain>
        <tissue evidence="6">Whole seedling</tissue>
    </source>
</reference>
<comment type="caution">
    <text evidence="6">The sequence shown here is derived from an EMBL/GenBank/DDBJ whole genome shotgun (WGS) entry which is preliminary data.</text>
</comment>
<dbReference type="InterPro" id="IPR000504">
    <property type="entry name" value="RRM_dom"/>
</dbReference>
<dbReference type="PROSITE" id="PS50177">
    <property type="entry name" value="NTF2_DOMAIN"/>
    <property type="match status" value="1"/>
</dbReference>
<feature type="compositionally biased region" description="Basic and acidic residues" evidence="3">
    <location>
        <begin position="278"/>
        <end position="299"/>
    </location>
</feature>
<organism evidence="6 7">
    <name type="scientific">Corchorus capsularis</name>
    <name type="common">Jute</name>
    <dbReference type="NCBI Taxonomy" id="210143"/>
    <lineage>
        <taxon>Eukaryota</taxon>
        <taxon>Viridiplantae</taxon>
        <taxon>Streptophyta</taxon>
        <taxon>Embryophyta</taxon>
        <taxon>Tracheophyta</taxon>
        <taxon>Spermatophyta</taxon>
        <taxon>Magnoliopsida</taxon>
        <taxon>eudicotyledons</taxon>
        <taxon>Gunneridae</taxon>
        <taxon>Pentapetalae</taxon>
        <taxon>rosids</taxon>
        <taxon>malvids</taxon>
        <taxon>Malvales</taxon>
        <taxon>Malvaceae</taxon>
        <taxon>Grewioideae</taxon>
        <taxon>Apeibeae</taxon>
        <taxon>Corchorus</taxon>
    </lineage>
</organism>
<dbReference type="PANTHER" id="PTHR10693">
    <property type="entry name" value="RAS GTPASE-ACTIVATING PROTEIN-BINDING PROTEIN"/>
    <property type="match status" value="1"/>
</dbReference>
<dbReference type="PROSITE" id="PS50102">
    <property type="entry name" value="RRM"/>
    <property type="match status" value="1"/>
</dbReference>
<dbReference type="GO" id="GO:0005829">
    <property type="term" value="C:cytosol"/>
    <property type="evidence" value="ECO:0007669"/>
    <property type="project" value="TreeGrafter"/>
</dbReference>
<dbReference type="Pfam" id="PF00076">
    <property type="entry name" value="RRM_1"/>
    <property type="match status" value="1"/>
</dbReference>
<feature type="domain" description="RRM" evidence="4">
    <location>
        <begin position="208"/>
        <end position="284"/>
    </location>
</feature>
<dbReference type="OrthoDB" id="1001241at2759"/>
<dbReference type="Gene3D" id="3.30.70.330">
    <property type="match status" value="1"/>
</dbReference>
<dbReference type="InterPro" id="IPR018222">
    <property type="entry name" value="Nuclear_transport_factor_2_euk"/>
</dbReference>
<gene>
    <name evidence="6" type="ORF">CCACVL1_16008</name>
</gene>
<evidence type="ECO:0000259" key="4">
    <source>
        <dbReference type="PROSITE" id="PS50102"/>
    </source>
</evidence>
<protein>
    <recommendedName>
        <fullName evidence="8">Nuclear transport factor 2</fullName>
    </recommendedName>
</protein>
<dbReference type="Pfam" id="PF02136">
    <property type="entry name" value="NTF2"/>
    <property type="match status" value="1"/>
</dbReference>
<evidence type="ECO:0000256" key="3">
    <source>
        <dbReference type="SAM" id="MobiDB-lite"/>
    </source>
</evidence>
<feature type="compositionally biased region" description="Polar residues" evidence="3">
    <location>
        <begin position="318"/>
        <end position="327"/>
    </location>
</feature>
<dbReference type="SUPFAM" id="SSF54928">
    <property type="entry name" value="RNA-binding domain, RBD"/>
    <property type="match status" value="1"/>
</dbReference>
<feature type="region of interest" description="Disordered" evidence="3">
    <location>
        <begin position="278"/>
        <end position="335"/>
    </location>
</feature>
<dbReference type="SMART" id="SM00360">
    <property type="entry name" value="RRM"/>
    <property type="match status" value="1"/>
</dbReference>
<dbReference type="GO" id="GO:0003729">
    <property type="term" value="F:mRNA binding"/>
    <property type="evidence" value="ECO:0007669"/>
    <property type="project" value="TreeGrafter"/>
</dbReference>
<evidence type="ECO:0000259" key="5">
    <source>
        <dbReference type="PROSITE" id="PS50177"/>
    </source>
</evidence>
<dbReference type="Gramene" id="OMO75837">
    <property type="protein sequence ID" value="OMO75837"/>
    <property type="gene ID" value="CCACVL1_16008"/>
</dbReference>
<dbReference type="AlphaFoldDB" id="A0A1R3HZU8"/>
<dbReference type="InterPro" id="IPR039539">
    <property type="entry name" value="Ras_GTPase_bind_prot"/>
</dbReference>
<dbReference type="InterPro" id="IPR012677">
    <property type="entry name" value="Nucleotide-bd_a/b_plait_sf"/>
</dbReference>
<dbReference type="STRING" id="210143.A0A1R3HZU8"/>
<evidence type="ECO:0008006" key="8">
    <source>
        <dbReference type="Google" id="ProtNLM"/>
    </source>
</evidence>
<dbReference type="Gene3D" id="3.10.450.50">
    <property type="match status" value="1"/>
</dbReference>
<keyword evidence="7" id="KW-1185">Reference proteome</keyword>
<dbReference type="OMA" id="ESEKNGW"/>
<feature type="domain" description="NTF2" evidence="5">
    <location>
        <begin position="9"/>
        <end position="127"/>
    </location>
</feature>
<proteinExistence type="predicted"/>
<evidence type="ECO:0000313" key="6">
    <source>
        <dbReference type="EMBL" id="OMO75837.1"/>
    </source>
</evidence>
<evidence type="ECO:0000256" key="1">
    <source>
        <dbReference type="ARBA" id="ARBA00022884"/>
    </source>
</evidence>
<dbReference type="SUPFAM" id="SSF54427">
    <property type="entry name" value="NTF2-like"/>
    <property type="match status" value="1"/>
</dbReference>
<dbReference type="CDD" id="cd00780">
    <property type="entry name" value="NTF2"/>
    <property type="match status" value="1"/>
</dbReference>
<keyword evidence="1 2" id="KW-0694">RNA-binding</keyword>
<dbReference type="PANTHER" id="PTHR10693:SF45">
    <property type="entry name" value="NUCLEAR TRANSPORT FACTOR 2 (NTF2) FAMILY PROTEIN WITH RNA BINDING (RRM-RBD-RNP MOTIFS) DOMAIN-CONTAINING PROTEIN"/>
    <property type="match status" value="1"/>
</dbReference>
<dbReference type="InterPro" id="IPR002075">
    <property type="entry name" value="NTF2_dom"/>
</dbReference>
<accession>A0A1R3HZU8</accession>
<dbReference type="CDD" id="cd00590">
    <property type="entry name" value="RRM_SF"/>
    <property type="match status" value="1"/>
</dbReference>